<dbReference type="InterPro" id="IPR034660">
    <property type="entry name" value="DinB/YfiT-like"/>
</dbReference>
<dbReference type="InterPro" id="IPR051043">
    <property type="entry name" value="Sulfatase_Mod_Factor_Kinase"/>
</dbReference>
<dbReference type="SUPFAM" id="SSF109854">
    <property type="entry name" value="DinB/YfiT-like putative metalloenzymes"/>
    <property type="match status" value="1"/>
</dbReference>
<name>A0A1I1U4L2_9BURK</name>
<gene>
    <name evidence="6" type="ORF">SAMN04489710_104312</name>
</gene>
<dbReference type="STRING" id="32040.SAMN04489710_104312"/>
<dbReference type="AlphaFoldDB" id="A0A1I1U4L2"/>
<dbReference type="PANTHER" id="PTHR23150">
    <property type="entry name" value="SULFATASE MODIFYING FACTOR 1, 2"/>
    <property type="match status" value="1"/>
</dbReference>
<dbReference type="OrthoDB" id="9768004at2"/>
<evidence type="ECO:0000259" key="4">
    <source>
        <dbReference type="Pfam" id="PF03781"/>
    </source>
</evidence>
<evidence type="ECO:0000313" key="6">
    <source>
        <dbReference type="EMBL" id="SFD65634.1"/>
    </source>
</evidence>
<feature type="domain" description="DinB-like" evidence="5">
    <location>
        <begin position="29"/>
        <end position="161"/>
    </location>
</feature>
<dbReference type="InterPro" id="IPR016187">
    <property type="entry name" value="CTDL_fold"/>
</dbReference>
<feature type="domain" description="Sulfatase-modifying factor enzyme-like" evidence="4">
    <location>
        <begin position="209"/>
        <end position="465"/>
    </location>
</feature>
<sequence length="467" mass="50733">MTPSLSLLPARPARRAEAPAALRARYAGVRGASLALAVPLSDEDCCAQSMPDASPVKWHLAHTTWFFETFVLEPNEPGFAPFHPAFRVLFNSYYNGVGAKHPRPQRGLLTRPGLAQVLDYRRDVDARMDRLLATREAAPDAALEALIELGLQHEQQHQELILTDVKHLLSCSPLWPAYRLQSAGGAAAAPPAPRGADEAAPLRWRRFGGGVAEIGHDALAPGAGFAFDNESPRHRVYLQPYALASRPVSTGEYLAFVEAGGYRDPALWLAEGWDWRQAQGLEHPLYWRPGTAGGTADEGDWHEFTLAGPRPLQPAAPVVHLSYYEADAYARWAGARLPTEAEWEAAAAQCTDAAGAAGVEGHFADSGVLHPRAAPAGRRQGADGQPALEQLFGDVWEWTQSSYAAYPGFRVAEGAVGEYNGKFMVNQYVLRGGSCATPPGHARATYRNFFPATARWQFAGLRLARDV</sequence>
<dbReference type="InterPro" id="IPR024775">
    <property type="entry name" value="DinB-like"/>
</dbReference>
<dbReference type="EMBL" id="FOMQ01000004">
    <property type="protein sequence ID" value="SFD65634.1"/>
    <property type="molecule type" value="Genomic_DNA"/>
</dbReference>
<dbReference type="RefSeq" id="WP_092951135.1">
    <property type="nucleotide sequence ID" value="NZ_FOMQ01000004.1"/>
</dbReference>
<evidence type="ECO:0000256" key="2">
    <source>
        <dbReference type="ARBA" id="ARBA00023004"/>
    </source>
</evidence>
<keyword evidence="1" id="KW-0560">Oxidoreductase</keyword>
<dbReference type="Pfam" id="PF12867">
    <property type="entry name" value="DinB_2"/>
    <property type="match status" value="1"/>
</dbReference>
<dbReference type="InterPro" id="IPR005532">
    <property type="entry name" value="SUMF_dom"/>
</dbReference>
<dbReference type="PANTHER" id="PTHR23150:SF36">
    <property type="entry name" value="HERCYNINE OXYGENASE"/>
    <property type="match status" value="1"/>
</dbReference>
<evidence type="ECO:0000256" key="1">
    <source>
        <dbReference type="ARBA" id="ARBA00023002"/>
    </source>
</evidence>
<dbReference type="GO" id="GO:0052699">
    <property type="term" value="P:ergothioneine biosynthetic process"/>
    <property type="evidence" value="ECO:0007669"/>
    <property type="project" value="InterPro"/>
</dbReference>
<accession>A0A1I1U4L2</accession>
<evidence type="ECO:0000313" key="7">
    <source>
        <dbReference type="Proteomes" id="UP000199517"/>
    </source>
</evidence>
<dbReference type="InterPro" id="IPR042095">
    <property type="entry name" value="SUMF_sf"/>
</dbReference>
<dbReference type="Pfam" id="PF03781">
    <property type="entry name" value="FGE-sulfatase"/>
    <property type="match status" value="1"/>
</dbReference>
<dbReference type="NCBIfam" id="TIGR03440">
    <property type="entry name" value="egtB_TIGR03440"/>
    <property type="match status" value="1"/>
</dbReference>
<protein>
    <submittedName>
        <fullName evidence="6">Ergothioneine biosynthesis protein EgtB</fullName>
    </submittedName>
</protein>
<keyword evidence="2" id="KW-0408">Iron</keyword>
<organism evidence="6 7">
    <name type="scientific">Paracidovorax konjaci</name>
    <dbReference type="NCBI Taxonomy" id="32040"/>
    <lineage>
        <taxon>Bacteria</taxon>
        <taxon>Pseudomonadati</taxon>
        <taxon>Pseudomonadota</taxon>
        <taxon>Betaproteobacteria</taxon>
        <taxon>Burkholderiales</taxon>
        <taxon>Comamonadaceae</taxon>
        <taxon>Paracidovorax</taxon>
    </lineage>
</organism>
<dbReference type="InterPro" id="IPR017806">
    <property type="entry name" value="EgtB"/>
</dbReference>
<proteinExistence type="predicted"/>
<evidence type="ECO:0000259" key="5">
    <source>
        <dbReference type="Pfam" id="PF12867"/>
    </source>
</evidence>
<keyword evidence="7" id="KW-1185">Reference proteome</keyword>
<comment type="pathway">
    <text evidence="3">Amino-acid biosynthesis; ergothioneine biosynthesis.</text>
</comment>
<evidence type="ECO:0000256" key="3">
    <source>
        <dbReference type="ARBA" id="ARBA00037882"/>
    </source>
</evidence>
<dbReference type="Gene3D" id="3.90.1580.10">
    <property type="entry name" value="paralog of FGE (formylglycine-generating enzyme)"/>
    <property type="match status" value="1"/>
</dbReference>
<dbReference type="Proteomes" id="UP000199517">
    <property type="component" value="Unassembled WGS sequence"/>
</dbReference>
<reference evidence="7" key="1">
    <citation type="submission" date="2016-10" db="EMBL/GenBank/DDBJ databases">
        <authorList>
            <person name="Varghese N."/>
            <person name="Submissions S."/>
        </authorList>
    </citation>
    <scope>NUCLEOTIDE SEQUENCE [LARGE SCALE GENOMIC DNA]</scope>
    <source>
        <strain evidence="7">DSM 7481</strain>
    </source>
</reference>
<dbReference type="SUPFAM" id="SSF56436">
    <property type="entry name" value="C-type lectin-like"/>
    <property type="match status" value="1"/>
</dbReference>